<proteinExistence type="predicted"/>
<name>A0A2N9Y8V4_9HYPH</name>
<evidence type="ECO:0000313" key="2">
    <source>
        <dbReference type="Proteomes" id="UP000229839"/>
    </source>
</evidence>
<evidence type="ECO:0000313" key="1">
    <source>
        <dbReference type="EMBL" id="PIT68137.1"/>
    </source>
</evidence>
<gene>
    <name evidence="1" type="ORF">CER18_08255</name>
</gene>
<dbReference type="Proteomes" id="UP000229839">
    <property type="component" value="Unassembled WGS sequence"/>
</dbReference>
<dbReference type="EMBL" id="NJGE01000024">
    <property type="protein sequence ID" value="PIT68137.1"/>
    <property type="molecule type" value="Genomic_DNA"/>
</dbReference>
<organism evidence="1 2">
    <name type="scientific">Bartonella tribocorum</name>
    <dbReference type="NCBI Taxonomy" id="85701"/>
    <lineage>
        <taxon>Bacteria</taxon>
        <taxon>Pseudomonadati</taxon>
        <taxon>Pseudomonadota</taxon>
        <taxon>Alphaproteobacteria</taxon>
        <taxon>Hyphomicrobiales</taxon>
        <taxon>Bartonellaceae</taxon>
        <taxon>Bartonella</taxon>
    </lineage>
</organism>
<comment type="caution">
    <text evidence="1">The sequence shown here is derived from an EMBL/GenBank/DDBJ whole genome shotgun (WGS) entry which is preliminary data.</text>
</comment>
<protein>
    <submittedName>
        <fullName evidence="1">Uncharacterized protein</fullName>
    </submittedName>
</protein>
<sequence length="95" mass="10909">MARFIHSRDIRRGGGRNIRQRGGRSLRGEPIVVGDEEDALIIWKVRAFLENWGIDQKTRKSHAALFVVLKRAGVRKEMCLYKKGKSNEGEKFSIL</sequence>
<reference evidence="1 2" key="1">
    <citation type="submission" date="2017-06" db="EMBL/GenBank/DDBJ databases">
        <title>Draft genome of Bartonella tribocorum strain L103, isolated from a rodent in Laos.</title>
        <authorList>
            <person name="Hadjadj L."/>
            <person name="Jiyipong T."/>
            <person name="Morand S."/>
            <person name="Diene S.M."/>
            <person name="Rolain J.-M."/>
        </authorList>
    </citation>
    <scope>NUCLEOTIDE SEQUENCE [LARGE SCALE GENOMIC DNA]</scope>
    <source>
        <strain evidence="1 2">L103</strain>
    </source>
</reference>
<accession>A0A2N9Y8V4</accession>
<dbReference type="AlphaFoldDB" id="A0A2N9Y8V4"/>